<proteinExistence type="predicted"/>
<gene>
    <name evidence="1" type="ORF">GNI_144630</name>
</gene>
<evidence type="ECO:0000313" key="1">
    <source>
        <dbReference type="EMBL" id="EZG44703.1"/>
    </source>
</evidence>
<protein>
    <submittedName>
        <fullName evidence="1">Uncharacterized protein</fullName>
    </submittedName>
</protein>
<sequence length="123" mass="12937">MAREEVEGYFFSTQDFKELGTCVAQIASGHNLSEPLSQQVIDGITKYALQEIASLVSPPLNPPLKTDPSFCAALLDRYSLPVTWTGYMNPLSAAGERDSGAVSERLAFSGGSGAGAAKISGHA</sequence>
<dbReference type="EMBL" id="AFNH02001070">
    <property type="protein sequence ID" value="EZG44703.1"/>
    <property type="molecule type" value="Genomic_DNA"/>
</dbReference>
<evidence type="ECO:0000313" key="2">
    <source>
        <dbReference type="Proteomes" id="UP000019763"/>
    </source>
</evidence>
<comment type="caution">
    <text evidence="1">The sequence shown here is derived from an EMBL/GenBank/DDBJ whole genome shotgun (WGS) entry which is preliminary data.</text>
</comment>
<dbReference type="AlphaFoldDB" id="A0A023AZW2"/>
<keyword evidence="2" id="KW-1185">Reference proteome</keyword>
<dbReference type="VEuPathDB" id="CryptoDB:GNI_144630"/>
<reference evidence="1" key="1">
    <citation type="submission" date="2013-12" db="EMBL/GenBank/DDBJ databases">
        <authorList>
            <person name="Omoto C.K."/>
            <person name="Sibley D."/>
            <person name="Venepally P."/>
            <person name="Hadjithomas M."/>
            <person name="Karamycheva S."/>
            <person name="Brunk B."/>
            <person name="Roos D."/>
            <person name="Caler E."/>
            <person name="Lorenzi H."/>
        </authorList>
    </citation>
    <scope>NUCLEOTIDE SEQUENCE</scope>
</reference>
<name>A0A023AZW2_GRENI</name>
<accession>A0A023AZW2</accession>
<organism evidence="1 2">
    <name type="scientific">Gregarina niphandrodes</name>
    <name type="common">Septate eugregarine</name>
    <dbReference type="NCBI Taxonomy" id="110365"/>
    <lineage>
        <taxon>Eukaryota</taxon>
        <taxon>Sar</taxon>
        <taxon>Alveolata</taxon>
        <taxon>Apicomplexa</taxon>
        <taxon>Conoidasida</taxon>
        <taxon>Gregarinasina</taxon>
        <taxon>Eugregarinorida</taxon>
        <taxon>Gregarinidae</taxon>
        <taxon>Gregarina</taxon>
    </lineage>
</organism>
<dbReference type="GeneID" id="22915115"/>
<dbReference type="RefSeq" id="XP_011134138.1">
    <property type="nucleotide sequence ID" value="XM_011135836.1"/>
</dbReference>
<dbReference type="Proteomes" id="UP000019763">
    <property type="component" value="Unassembled WGS sequence"/>
</dbReference>